<keyword evidence="1" id="KW-0614">Plasmid</keyword>
<dbReference type="EMBL" id="CP013613">
    <property type="protein sequence ID" value="ALU46163.1"/>
    <property type="molecule type" value="Genomic_DNA"/>
</dbReference>
<protein>
    <recommendedName>
        <fullName evidence="3">YbjN domain-containing protein</fullName>
    </recommendedName>
</protein>
<organism evidence="1 2">
    <name type="scientific">Pseudoalteromonas rubra</name>
    <dbReference type="NCBI Taxonomy" id="43658"/>
    <lineage>
        <taxon>Bacteria</taxon>
        <taxon>Pseudomonadati</taxon>
        <taxon>Pseudomonadota</taxon>
        <taxon>Gammaproteobacteria</taxon>
        <taxon>Alteromonadales</taxon>
        <taxon>Pseudoalteromonadaceae</taxon>
        <taxon>Pseudoalteromonas</taxon>
    </lineage>
</organism>
<dbReference type="AlphaFoldDB" id="A0A0U3H4G5"/>
<proteinExistence type="predicted"/>
<reference evidence="1 2" key="1">
    <citation type="submission" date="2015-12" db="EMBL/GenBank/DDBJ databases">
        <title>Complete genome sequence of Pseudoalteromonas rubra SCSIO 6842, harboring a conjugative plasmid.</title>
        <authorList>
            <person name="Li B."/>
            <person name="Wang X."/>
        </authorList>
    </citation>
    <scope>NUCLEOTIDE SEQUENCE [LARGE SCALE GENOMIC DNA]</scope>
    <source>
        <strain evidence="1 2">SCSIO 6842</strain>
        <plasmid evidence="2">Plasmid pMBL6842</plasmid>
    </source>
</reference>
<name>A0A0U3H4G5_9GAMM</name>
<evidence type="ECO:0000313" key="1">
    <source>
        <dbReference type="EMBL" id="ALU46163.1"/>
    </source>
</evidence>
<gene>
    <name evidence="1" type="ORF">AT705_24685</name>
</gene>
<dbReference type="Proteomes" id="UP000069015">
    <property type="component" value="Plasmid pMBL6842"/>
</dbReference>
<accession>A0A0U3H4G5</accession>
<evidence type="ECO:0000313" key="2">
    <source>
        <dbReference type="Proteomes" id="UP000069015"/>
    </source>
</evidence>
<sequence>MNSVIPAISELADALDSACEYYESNKHIAEVSVLEMMMILESIFYQRKAQIQCLESSSKGYYFTVTRENGSFIVISSPNHKWTSGSYQEQLLLQVRLCVLDKPDYRLVNEENLRSHDLKFVISYEEGQYYLEARRFIDLYGGIKANNLCNLIDRFIASAQVLCVAFQEERKAAKQRAVESVPPAPSRPQKVH</sequence>
<dbReference type="KEGG" id="prr:AT705_24685"/>
<dbReference type="RefSeq" id="WP_058798998.1">
    <property type="nucleotide sequence ID" value="NZ_CP013613.1"/>
</dbReference>
<geneLocation type="plasmid" evidence="1 2">
    <name>pMBL6842</name>
</geneLocation>
<evidence type="ECO:0008006" key="3">
    <source>
        <dbReference type="Google" id="ProtNLM"/>
    </source>
</evidence>